<dbReference type="Pfam" id="PF07971">
    <property type="entry name" value="Glyco_hydro_92"/>
    <property type="match status" value="1"/>
</dbReference>
<keyword evidence="5" id="KW-1185">Reference proteome</keyword>
<dbReference type="InterPro" id="IPR012939">
    <property type="entry name" value="Glyco_hydro_92"/>
</dbReference>
<dbReference type="PROSITE" id="PS50022">
    <property type="entry name" value="FA58C_3"/>
    <property type="match status" value="1"/>
</dbReference>
<feature type="domain" description="F5/8 type C" evidence="3">
    <location>
        <begin position="49"/>
        <end position="179"/>
    </location>
</feature>
<dbReference type="EMBL" id="CP011112">
    <property type="protein sequence ID" value="AKU18591.1"/>
    <property type="molecule type" value="Genomic_DNA"/>
</dbReference>
<evidence type="ECO:0000256" key="1">
    <source>
        <dbReference type="SAM" id="MobiDB-lite"/>
    </source>
</evidence>
<dbReference type="InterPro" id="IPR008979">
    <property type="entry name" value="Galactose-bd-like_sf"/>
</dbReference>
<feature type="region of interest" description="Disordered" evidence="1">
    <location>
        <begin position="12"/>
        <end position="56"/>
    </location>
</feature>
<dbReference type="InterPro" id="IPR000421">
    <property type="entry name" value="FA58C"/>
</dbReference>
<dbReference type="Proteomes" id="UP000066480">
    <property type="component" value="Chromosome"/>
</dbReference>
<proteinExistence type="predicted"/>
<keyword evidence="2" id="KW-0732">Signal</keyword>
<dbReference type="PANTHER" id="PTHR12143:SF43">
    <property type="entry name" value="PUTATIVE-RELATED"/>
    <property type="match status" value="1"/>
</dbReference>
<dbReference type="Gene3D" id="2.70.98.10">
    <property type="match status" value="1"/>
</dbReference>
<evidence type="ECO:0000256" key="2">
    <source>
        <dbReference type="SAM" id="SignalP"/>
    </source>
</evidence>
<evidence type="ECO:0000259" key="3">
    <source>
        <dbReference type="PROSITE" id="PS50022"/>
    </source>
</evidence>
<accession>A0A0K1JPF2</accession>
<dbReference type="InterPro" id="IPR014718">
    <property type="entry name" value="GH-type_carb-bd"/>
</dbReference>
<dbReference type="InterPro" id="IPR050883">
    <property type="entry name" value="PNGase"/>
</dbReference>
<dbReference type="Pfam" id="PF00754">
    <property type="entry name" value="F5_F8_type_C"/>
    <property type="match status" value="1"/>
</dbReference>
<dbReference type="GO" id="GO:0005975">
    <property type="term" value="P:carbohydrate metabolic process"/>
    <property type="evidence" value="ECO:0007669"/>
    <property type="project" value="InterPro"/>
</dbReference>
<dbReference type="GO" id="GO:0006516">
    <property type="term" value="P:glycoprotein catabolic process"/>
    <property type="evidence" value="ECO:0007669"/>
    <property type="project" value="TreeGrafter"/>
</dbReference>
<organism evidence="4 5">
    <name type="scientific">Luteipulveratus mongoliensis</name>
    <dbReference type="NCBI Taxonomy" id="571913"/>
    <lineage>
        <taxon>Bacteria</taxon>
        <taxon>Bacillati</taxon>
        <taxon>Actinomycetota</taxon>
        <taxon>Actinomycetes</taxon>
        <taxon>Micrococcales</taxon>
        <taxon>Dermacoccaceae</taxon>
        <taxon>Luteipulveratus</taxon>
    </lineage>
</organism>
<dbReference type="AlphaFoldDB" id="A0A0K1JPF2"/>
<dbReference type="SUPFAM" id="SSF48208">
    <property type="entry name" value="Six-hairpin glycosidases"/>
    <property type="match status" value="1"/>
</dbReference>
<dbReference type="STRING" id="571913.VV02_02985"/>
<dbReference type="InterPro" id="IPR041371">
    <property type="entry name" value="GH92_N"/>
</dbReference>
<dbReference type="InterPro" id="IPR008928">
    <property type="entry name" value="6-hairpin_glycosidase_sf"/>
</dbReference>
<name>A0A0K1JPF2_9MICO</name>
<feature type="chain" id="PRO_5005462280" description="F5/8 type C domain-containing protein" evidence="2">
    <location>
        <begin position="17"/>
        <end position="1266"/>
    </location>
</feature>
<dbReference type="KEGG" id="lmoi:VV02_02985"/>
<feature type="region of interest" description="Disordered" evidence="1">
    <location>
        <begin position="1113"/>
        <end position="1139"/>
    </location>
</feature>
<gene>
    <name evidence="4" type="ORF">VV02_02985</name>
</gene>
<protein>
    <recommendedName>
        <fullName evidence="3">F5/8 type C domain-containing protein</fullName>
    </recommendedName>
</protein>
<dbReference type="Gene3D" id="1.20.1610.10">
    <property type="entry name" value="alpha-1,2-mannosidases domains"/>
    <property type="match status" value="1"/>
</dbReference>
<dbReference type="PATRIC" id="fig|571913.6.peg.612"/>
<feature type="compositionally biased region" description="Polar residues" evidence="1">
    <location>
        <begin position="1115"/>
        <end position="1133"/>
    </location>
</feature>
<dbReference type="SUPFAM" id="SSF49785">
    <property type="entry name" value="Galactose-binding domain-like"/>
    <property type="match status" value="1"/>
</dbReference>
<dbReference type="GO" id="GO:0000224">
    <property type="term" value="F:peptide-N4-(N-acetyl-beta-glucosaminyl)asparagine amidase activity"/>
    <property type="evidence" value="ECO:0007669"/>
    <property type="project" value="TreeGrafter"/>
</dbReference>
<reference evidence="4 5" key="1">
    <citation type="submission" date="2015-03" db="EMBL/GenBank/DDBJ databases">
        <title>Luteipulveratus halotolerans sp. nov., a novel actinobacterium (Dermacoccaceae) from Sarawak, Malaysia.</title>
        <authorList>
            <person name="Juboi H."/>
            <person name="Basik A."/>
            <person name="Shamsul S.S."/>
            <person name="Arnold P."/>
            <person name="Schmitt E.K."/>
            <person name="Sanglier J.-J."/>
            <person name="Yeo T."/>
        </authorList>
    </citation>
    <scope>NUCLEOTIDE SEQUENCE [LARGE SCALE GENOMIC DNA]</scope>
    <source>
        <strain evidence="4 5">MN07-A0370</strain>
    </source>
</reference>
<dbReference type="Gene3D" id="3.30.2080.10">
    <property type="entry name" value="GH92 mannosidase domain"/>
    <property type="match status" value="1"/>
</dbReference>
<dbReference type="FunFam" id="3.30.2080.10:FF:000001">
    <property type="entry name" value="Alpha-1,2-mannosidase subfamily"/>
    <property type="match status" value="1"/>
</dbReference>
<dbReference type="PANTHER" id="PTHR12143">
    <property type="entry name" value="PEPTIDE N-GLYCANASE PNGASE -RELATED"/>
    <property type="match status" value="1"/>
</dbReference>
<dbReference type="NCBIfam" id="TIGR01180">
    <property type="entry name" value="aman2_put"/>
    <property type="match status" value="1"/>
</dbReference>
<dbReference type="Pfam" id="PF17678">
    <property type="entry name" value="Glyco_hydro_92N"/>
    <property type="match status" value="1"/>
</dbReference>
<evidence type="ECO:0000313" key="5">
    <source>
        <dbReference type="Proteomes" id="UP000066480"/>
    </source>
</evidence>
<dbReference type="GO" id="GO:0005829">
    <property type="term" value="C:cytosol"/>
    <property type="evidence" value="ECO:0007669"/>
    <property type="project" value="TreeGrafter"/>
</dbReference>
<sequence length="1266" mass="135657">MITAGLMLGAAPPSHAATPGDFSTSFEAGQPQPAESTVDVGSNGKPRQSNVIGALYPPGSLMGEVDKVTASDENAPNEAAGNLTDGDGNTKWLAFATTGWVQYDMTKPVKAVTYSLTSANDAPTRDPRDFALQGSTDGKTWVDLDKQTGFSFPSRFATKTVTIASPVEYQHYRLNITANAGASIVQLADWTLSDGSTEQPADTPMVSKVGNGPISGYNIKPGAGWTGVKALRFGGSHTAAGRGYAWNKLYDVKIPVGPRTRLSYKLFADMVSDDLTYPSTYAAVDLHFTDGTYLSDLNALDDHGMATSPSGQGKAKKLYANQWNSVRVDIGTVAAGKTIDRILVGYDNGKATDKTRFAGWLDDIAVQGNPPAIDSSDLTNYVDVRRGTNSSGSFSRGNNLPISAVPNGFTFFTPVTDADSSSWEYSYQSENNADNKPVLQGLAISHEPSPWMGDRNQLSVMPSLATGVPSGEPAKRGLAFDHATEVARPDYYKAELAGGITAETAPGDHGGVYRFTFPSSASKGSLILDTVSDKGSFTVTPGSKVVTGWVDDGSGLSAGRSRMFVYGEFDRATSGAGTAPDSHTGTRYASFDTATSKQVVLRLSTSFISLDQAKKNHTLELFGRSFDQVHASAKAAWNKRLGVVQVKGARESDLTSLYSNLYRLNLYPNSQFENTGTVASPRYQYASPVAPRTGSPTPTQTNAVIKNGKIYVNNGFWDTYRTVWPAYTLLYPDVAAELVDGFVQQYRDGGWVARWSSPGYADLMTGTSSDVAFADAYLKGVKLPDPMSTYDAALRNATVRPPNAAVGRKGITTSIFKGYTDSSTGENVSWGLEGFVNDYGIGNMAAGLAKDPATPAAQRQRLSEESEYFLRRSTSYSNVFNSKTGFLQSRSPSGDFPSTFDPEVWGDPYTETDGWNFAFHAPHDGNGLATLLGGPAALKSKLDTFFSTPEKADKPGAYGGTIHEMVEARDVRMGQLGQSNQVSHHIPYMYNYAGAPSKTAEKVREIMQRLYVGQDIGQGYPGDEDNGEMSAWYVLSSLGIYPLQVGSGDWTIGSPKFEKMTVRRPQGNLVVTAKGNSDSNIYVQSLTVNGKPQNKLSISQSALAKSSSIDFTMGGQPSSFGTRPQDAPTTPTKVGSKPAPLADVTGAGLGTPSHATLFDNTSATEVTFEGATPTVSYALSGDPKRVAWYTLTSGSKAGDLKSWRLEASTDGKAWKTVDQRSGQAFTWRNQTRPFKIKSPGEYSQYRLVVTESTSATPTLAEVELLE</sequence>
<dbReference type="Gene3D" id="1.20.1050.60">
    <property type="entry name" value="alpha-1,2-mannosidase"/>
    <property type="match status" value="1"/>
</dbReference>
<dbReference type="GO" id="GO:0030246">
    <property type="term" value="F:carbohydrate binding"/>
    <property type="evidence" value="ECO:0007669"/>
    <property type="project" value="InterPro"/>
</dbReference>
<feature type="signal peptide" evidence="2">
    <location>
        <begin position="1"/>
        <end position="16"/>
    </location>
</feature>
<evidence type="ECO:0000313" key="4">
    <source>
        <dbReference type="EMBL" id="AKU18591.1"/>
    </source>
</evidence>
<dbReference type="Gene3D" id="2.60.120.260">
    <property type="entry name" value="Galactose-binding domain-like"/>
    <property type="match status" value="2"/>
</dbReference>
<dbReference type="InterPro" id="IPR005887">
    <property type="entry name" value="GH92_a_mannosidase_put"/>
</dbReference>